<dbReference type="GO" id="GO:0005813">
    <property type="term" value="C:centrosome"/>
    <property type="evidence" value="ECO:0007669"/>
    <property type="project" value="TreeGrafter"/>
</dbReference>
<name>A0A8C3HCW0_CHRPI</name>
<feature type="region of interest" description="Disordered" evidence="1">
    <location>
        <begin position="1"/>
        <end position="39"/>
    </location>
</feature>
<evidence type="ECO:0000313" key="2">
    <source>
        <dbReference type="Ensembl" id="ENSCPBP00000016118.1"/>
    </source>
</evidence>
<reference evidence="2" key="1">
    <citation type="submission" date="2025-08" db="UniProtKB">
        <authorList>
            <consortium name="Ensembl"/>
        </authorList>
    </citation>
    <scope>IDENTIFICATION</scope>
</reference>
<evidence type="ECO:0000313" key="3">
    <source>
        <dbReference type="Proteomes" id="UP000694380"/>
    </source>
</evidence>
<dbReference type="GO" id="GO:1902017">
    <property type="term" value="P:regulation of cilium assembly"/>
    <property type="evidence" value="ECO:0007669"/>
    <property type="project" value="InterPro"/>
</dbReference>
<accession>A0A8C3HCW0</accession>
<protein>
    <submittedName>
        <fullName evidence="2">Uncharacterized protein</fullName>
    </submittedName>
</protein>
<evidence type="ECO:0000256" key="1">
    <source>
        <dbReference type="SAM" id="MobiDB-lite"/>
    </source>
</evidence>
<dbReference type="Proteomes" id="UP000694380">
    <property type="component" value="Unplaced"/>
</dbReference>
<dbReference type="GeneTree" id="ENSGT00980000199932"/>
<dbReference type="PANTHER" id="PTHR34439:SF1">
    <property type="entry name" value="CENTROBIN"/>
    <property type="match status" value="1"/>
</dbReference>
<dbReference type="OMA" id="WRSCFPA"/>
<dbReference type="Ensembl" id="ENSCPBT00000019080.1">
    <property type="protein sequence ID" value="ENSCPBP00000016118.1"/>
    <property type="gene ID" value="ENSCPBG00000011901.1"/>
</dbReference>
<dbReference type="GO" id="GO:0005814">
    <property type="term" value="C:centriole"/>
    <property type="evidence" value="ECO:0007669"/>
    <property type="project" value="TreeGrafter"/>
</dbReference>
<dbReference type="PANTHER" id="PTHR34439">
    <property type="entry name" value="CENTROBIN"/>
    <property type="match status" value="1"/>
</dbReference>
<dbReference type="GO" id="GO:0051299">
    <property type="term" value="P:centrosome separation"/>
    <property type="evidence" value="ECO:0007669"/>
    <property type="project" value="TreeGrafter"/>
</dbReference>
<dbReference type="GO" id="GO:1902410">
    <property type="term" value="P:mitotic cytokinetic process"/>
    <property type="evidence" value="ECO:0007669"/>
    <property type="project" value="TreeGrafter"/>
</dbReference>
<reference evidence="2" key="2">
    <citation type="submission" date="2025-09" db="UniProtKB">
        <authorList>
            <consortium name="Ensembl"/>
        </authorList>
    </citation>
    <scope>IDENTIFICATION</scope>
</reference>
<sequence>MAEKGPCPGLDASLRSEDLLSDMEPLPLSAPATPAQPFGSEVTAQLYTSLRRSRQAELDACSQLQPPDLDALAEELNRTLSVGVEASARRKVRRGDVGPLTPCPLSAPGPCRSCPLPAQCAAWRSCFPATPACAWAPPLSPRLPRSPSC</sequence>
<organism evidence="2 3">
    <name type="scientific">Chrysemys picta bellii</name>
    <name type="common">Western painted turtle</name>
    <name type="synonym">Emys bellii</name>
    <dbReference type="NCBI Taxonomy" id="8478"/>
    <lineage>
        <taxon>Eukaryota</taxon>
        <taxon>Metazoa</taxon>
        <taxon>Chordata</taxon>
        <taxon>Craniata</taxon>
        <taxon>Vertebrata</taxon>
        <taxon>Euteleostomi</taxon>
        <taxon>Archelosauria</taxon>
        <taxon>Testudinata</taxon>
        <taxon>Testudines</taxon>
        <taxon>Cryptodira</taxon>
        <taxon>Durocryptodira</taxon>
        <taxon>Testudinoidea</taxon>
        <taxon>Emydidae</taxon>
        <taxon>Chrysemys</taxon>
    </lineage>
</organism>
<dbReference type="InterPro" id="IPR038923">
    <property type="entry name" value="Centrobin"/>
</dbReference>
<keyword evidence="3" id="KW-1185">Reference proteome</keyword>
<proteinExistence type="predicted"/>
<dbReference type="GO" id="GO:0007099">
    <property type="term" value="P:centriole replication"/>
    <property type="evidence" value="ECO:0007669"/>
    <property type="project" value="InterPro"/>
</dbReference>
<dbReference type="AlphaFoldDB" id="A0A8C3HCW0"/>